<dbReference type="PANTHER" id="PTHR10302:SF27">
    <property type="entry name" value="SINGLE-STRANDED DNA-BINDING PROTEIN"/>
    <property type="match status" value="1"/>
</dbReference>
<evidence type="ECO:0000313" key="4">
    <source>
        <dbReference type="EMBL" id="DAF88407.1"/>
    </source>
</evidence>
<organism evidence="4">
    <name type="scientific">Siphoviridae sp. ctdHi7</name>
    <dbReference type="NCBI Taxonomy" id="2825577"/>
    <lineage>
        <taxon>Viruses</taxon>
        <taxon>Duplodnaviria</taxon>
        <taxon>Heunggongvirae</taxon>
        <taxon>Uroviricota</taxon>
        <taxon>Caudoviricetes</taxon>
    </lineage>
</organism>
<name>A0A8S5U1T1_9CAUD</name>
<dbReference type="InterPro" id="IPR011344">
    <property type="entry name" value="ssDNA-bd"/>
</dbReference>
<feature type="region of interest" description="Disordered" evidence="3">
    <location>
        <begin position="96"/>
        <end position="131"/>
    </location>
</feature>
<dbReference type="CDD" id="cd04496">
    <property type="entry name" value="SSB_OBF"/>
    <property type="match status" value="1"/>
</dbReference>
<dbReference type="GO" id="GO:0006260">
    <property type="term" value="P:DNA replication"/>
    <property type="evidence" value="ECO:0007669"/>
    <property type="project" value="InterPro"/>
</dbReference>
<feature type="compositionally biased region" description="Acidic residues" evidence="3">
    <location>
        <begin position="119"/>
        <end position="131"/>
    </location>
</feature>
<dbReference type="SUPFAM" id="SSF50249">
    <property type="entry name" value="Nucleic acid-binding proteins"/>
    <property type="match status" value="1"/>
</dbReference>
<accession>A0A8S5U1T1</accession>
<dbReference type="InterPro" id="IPR000424">
    <property type="entry name" value="Primosome_PriB/ssb"/>
</dbReference>
<dbReference type="Gene3D" id="2.40.50.140">
    <property type="entry name" value="Nucleic acid-binding proteins"/>
    <property type="match status" value="1"/>
</dbReference>
<dbReference type="GO" id="GO:0009295">
    <property type="term" value="C:nucleoid"/>
    <property type="evidence" value="ECO:0007669"/>
    <property type="project" value="TreeGrafter"/>
</dbReference>
<evidence type="ECO:0000256" key="2">
    <source>
        <dbReference type="PIRNR" id="PIRNR002070"/>
    </source>
</evidence>
<sequence>MNMVVLVGRTTTDIELKTTPNGVSVASFVLAVDRRAKEDAADFPTVVAWRQTAEFASKYIQKGRKIVVQGEIRTRNYEDRDGKKRKVTEIHATNIEFADSKPTTGNGNSTTTAPGPAEGFDEIPGDEDLPF</sequence>
<evidence type="ECO:0000256" key="3">
    <source>
        <dbReference type="SAM" id="MobiDB-lite"/>
    </source>
</evidence>
<feature type="compositionally biased region" description="Polar residues" evidence="3">
    <location>
        <begin position="101"/>
        <end position="113"/>
    </location>
</feature>
<keyword evidence="1 2" id="KW-0238">DNA-binding</keyword>
<dbReference type="InterPro" id="IPR012340">
    <property type="entry name" value="NA-bd_OB-fold"/>
</dbReference>
<dbReference type="HAMAP" id="MF_00984">
    <property type="entry name" value="SSB"/>
    <property type="match status" value="1"/>
</dbReference>
<evidence type="ECO:0000256" key="1">
    <source>
        <dbReference type="ARBA" id="ARBA00023125"/>
    </source>
</evidence>
<reference evidence="4" key="1">
    <citation type="journal article" date="2021" name="Proc. Natl. Acad. Sci. U.S.A.">
        <title>A Catalog of Tens of Thousands of Viruses from Human Metagenomes Reveals Hidden Associations with Chronic Diseases.</title>
        <authorList>
            <person name="Tisza M.J."/>
            <person name="Buck C.B."/>
        </authorList>
    </citation>
    <scope>NUCLEOTIDE SEQUENCE</scope>
    <source>
        <strain evidence="4">CtdHi7</strain>
    </source>
</reference>
<dbReference type="GO" id="GO:0003697">
    <property type="term" value="F:single-stranded DNA binding"/>
    <property type="evidence" value="ECO:0007669"/>
    <property type="project" value="InterPro"/>
</dbReference>
<dbReference type="NCBIfam" id="TIGR00621">
    <property type="entry name" value="ssb"/>
    <property type="match status" value="1"/>
</dbReference>
<dbReference type="Pfam" id="PF00436">
    <property type="entry name" value="SSB"/>
    <property type="match status" value="1"/>
</dbReference>
<dbReference type="PIRSF" id="PIRSF002070">
    <property type="entry name" value="SSB"/>
    <property type="match status" value="1"/>
</dbReference>
<dbReference type="PANTHER" id="PTHR10302">
    <property type="entry name" value="SINGLE-STRANDED DNA-BINDING PROTEIN"/>
    <property type="match status" value="1"/>
</dbReference>
<protein>
    <recommendedName>
        <fullName evidence="2">Single-stranded DNA-binding protein</fullName>
    </recommendedName>
</protein>
<dbReference type="EMBL" id="BK015985">
    <property type="protein sequence ID" value="DAF88407.1"/>
    <property type="molecule type" value="Genomic_DNA"/>
</dbReference>
<proteinExistence type="inferred from homology"/>